<dbReference type="Proteomes" id="UP001218218">
    <property type="component" value="Unassembled WGS sequence"/>
</dbReference>
<keyword evidence="2" id="KW-1185">Reference proteome</keyword>
<comment type="caution">
    <text evidence="1">The sequence shown here is derived from an EMBL/GenBank/DDBJ whole genome shotgun (WGS) entry which is preliminary data.</text>
</comment>
<evidence type="ECO:0000313" key="2">
    <source>
        <dbReference type="Proteomes" id="UP001218218"/>
    </source>
</evidence>
<proteinExistence type="predicted"/>
<gene>
    <name evidence="1" type="ORF">DFH08DRAFT_942291</name>
</gene>
<sequence length="484" mass="53436">MVSAEQEARFESLYASCLPSDFVSLLCAKTELAGGENKVKSAGSLFVRVTNRNRSKLSVLGLSATGLAMTRFLPQDLEREIFEFSALSNPRSIPKSVLVARHVKNWIESLLYRTLSVVNEDQADSDAVDLIRISASICLATAFHAVLTGLTHLDMFETSLSENWATDICSLPRLTHLSFNTDDVEPFAPETQIRYILANSKSLEAFYFSDDPRSVVMSVADSGYLVDWERGGTEGDDYWIQAEIFIQKRRSGEIKGLGRTIVEMIRVCGANEIDVVDLQPACFIPTKDRSPDESKFYIRLGPTLVHAVATGGGEYRSVIGSYSLSALPVQCQLRLPRIGLMHGGLLRPEPELFRRESILQFGATPVVAVGSAATKLQRAVQHRRNLIQILRRTRKMCVWHTELLARSYAAVVTSMARRCGPELEPELPPNAYKCDKDASYAERGQASPGVLALGTLESGGHTEEAGSFKKSTARMFCCKDPRSS</sequence>
<protein>
    <submittedName>
        <fullName evidence="1">Uncharacterized protein</fullName>
    </submittedName>
</protein>
<dbReference type="AlphaFoldDB" id="A0AAD7EGK2"/>
<evidence type="ECO:0000313" key="1">
    <source>
        <dbReference type="EMBL" id="KAJ7319357.1"/>
    </source>
</evidence>
<organism evidence="1 2">
    <name type="scientific">Mycena albidolilacea</name>
    <dbReference type="NCBI Taxonomy" id="1033008"/>
    <lineage>
        <taxon>Eukaryota</taxon>
        <taxon>Fungi</taxon>
        <taxon>Dikarya</taxon>
        <taxon>Basidiomycota</taxon>
        <taxon>Agaricomycotina</taxon>
        <taxon>Agaricomycetes</taxon>
        <taxon>Agaricomycetidae</taxon>
        <taxon>Agaricales</taxon>
        <taxon>Marasmiineae</taxon>
        <taxon>Mycenaceae</taxon>
        <taxon>Mycena</taxon>
    </lineage>
</organism>
<name>A0AAD7EGK2_9AGAR</name>
<dbReference type="EMBL" id="JARIHO010000054">
    <property type="protein sequence ID" value="KAJ7319357.1"/>
    <property type="molecule type" value="Genomic_DNA"/>
</dbReference>
<accession>A0AAD7EGK2</accession>
<reference evidence="1" key="1">
    <citation type="submission" date="2023-03" db="EMBL/GenBank/DDBJ databases">
        <title>Massive genome expansion in bonnet fungi (Mycena s.s.) driven by repeated elements and novel gene families across ecological guilds.</title>
        <authorList>
            <consortium name="Lawrence Berkeley National Laboratory"/>
            <person name="Harder C.B."/>
            <person name="Miyauchi S."/>
            <person name="Viragh M."/>
            <person name="Kuo A."/>
            <person name="Thoen E."/>
            <person name="Andreopoulos B."/>
            <person name="Lu D."/>
            <person name="Skrede I."/>
            <person name="Drula E."/>
            <person name="Henrissat B."/>
            <person name="Morin E."/>
            <person name="Kohler A."/>
            <person name="Barry K."/>
            <person name="LaButti K."/>
            <person name="Morin E."/>
            <person name="Salamov A."/>
            <person name="Lipzen A."/>
            <person name="Mereny Z."/>
            <person name="Hegedus B."/>
            <person name="Baldrian P."/>
            <person name="Stursova M."/>
            <person name="Weitz H."/>
            <person name="Taylor A."/>
            <person name="Grigoriev I.V."/>
            <person name="Nagy L.G."/>
            <person name="Martin F."/>
            <person name="Kauserud H."/>
        </authorList>
    </citation>
    <scope>NUCLEOTIDE SEQUENCE</scope>
    <source>
        <strain evidence="1">CBHHK002</strain>
    </source>
</reference>